<reference evidence="1" key="1">
    <citation type="submission" date="2021-04" db="EMBL/GenBank/DDBJ databases">
        <authorList>
            <person name="Rodrigo-Torres L."/>
            <person name="Arahal R. D."/>
            <person name="Lucena T."/>
        </authorList>
    </citation>
    <scope>NUCLEOTIDE SEQUENCE</scope>
    <source>
        <strain evidence="1">AS29M-1</strain>
    </source>
</reference>
<dbReference type="Pfam" id="PF20420">
    <property type="entry name" value="DUF6702"/>
    <property type="match status" value="1"/>
</dbReference>
<evidence type="ECO:0000313" key="2">
    <source>
        <dbReference type="Proteomes" id="UP000683507"/>
    </source>
</evidence>
<evidence type="ECO:0000313" key="1">
    <source>
        <dbReference type="EMBL" id="CAG5080378.1"/>
    </source>
</evidence>
<organism evidence="1 2">
    <name type="scientific">Parvicella tangerina</name>
    <dbReference type="NCBI Taxonomy" id="2829795"/>
    <lineage>
        <taxon>Bacteria</taxon>
        <taxon>Pseudomonadati</taxon>
        <taxon>Bacteroidota</taxon>
        <taxon>Flavobacteriia</taxon>
        <taxon>Flavobacteriales</taxon>
        <taxon>Parvicellaceae</taxon>
        <taxon>Parvicella</taxon>
    </lineage>
</organism>
<protein>
    <submittedName>
        <fullName evidence="1">Uncharacterized protein</fullName>
    </submittedName>
</protein>
<sequence length="175" mass="20810">MSIFAIPKEMRKYILNIVFIVAISVNSFAHEYFMSVTRGNYNPETQMMECEMKVTAHDLEKAIRVKYAKAFDLDDQAKRYQHDQLLSMYISSKIEVMVNDKYVNLEYIGYELEVNDDLWIYFQFKAPNRTFKYQNKVLTELFAMQQNVTHFKTAECEKSFVFTKNQSTEKFTCNE</sequence>
<accession>A0A916JMB8</accession>
<dbReference type="InterPro" id="IPR046525">
    <property type="entry name" value="DUF6702"/>
</dbReference>
<keyword evidence="2" id="KW-1185">Reference proteome</keyword>
<dbReference type="AlphaFoldDB" id="A0A916JMB8"/>
<gene>
    <name evidence="1" type="ORF">CRYO30217_01282</name>
</gene>
<dbReference type="Proteomes" id="UP000683507">
    <property type="component" value="Chromosome"/>
</dbReference>
<proteinExistence type="predicted"/>
<dbReference type="EMBL" id="OU015584">
    <property type="protein sequence ID" value="CAG5080378.1"/>
    <property type="molecule type" value="Genomic_DNA"/>
</dbReference>
<dbReference type="KEGG" id="ptan:CRYO30217_01282"/>
<name>A0A916JMB8_9FLAO</name>